<evidence type="ECO:0000313" key="18">
    <source>
        <dbReference type="EMBL" id="KAB2816466.1"/>
    </source>
</evidence>
<dbReference type="GO" id="GO:0046872">
    <property type="term" value="F:metal ion binding"/>
    <property type="evidence" value="ECO:0007669"/>
    <property type="project" value="UniProtKB-KW"/>
</dbReference>
<gene>
    <name evidence="18" type="ORF">F8C82_12350</name>
</gene>
<comment type="cofactor">
    <cofactor evidence="1">
        <name>Mg(2+)</name>
        <dbReference type="ChEBI" id="CHEBI:18420"/>
    </cofactor>
</comment>
<dbReference type="PANTHER" id="PTHR47707">
    <property type="entry name" value="8-OXO-DGTP DIPHOSPHATASE"/>
    <property type="match status" value="1"/>
</dbReference>
<dbReference type="GO" id="GO:0035539">
    <property type="term" value="F:8-oxo-7,8-dihydrodeoxyguanosine triphosphate pyrophosphatase activity"/>
    <property type="evidence" value="ECO:0007669"/>
    <property type="project" value="UniProtKB-EC"/>
</dbReference>
<organism evidence="18 19">
    <name type="scientific">Phaeocystidibacter marisrubri</name>
    <dbReference type="NCBI Taxonomy" id="1577780"/>
    <lineage>
        <taxon>Bacteria</taxon>
        <taxon>Pseudomonadati</taxon>
        <taxon>Bacteroidota</taxon>
        <taxon>Flavobacteriia</taxon>
        <taxon>Flavobacteriales</taxon>
        <taxon>Phaeocystidibacteraceae</taxon>
        <taxon>Phaeocystidibacter</taxon>
    </lineage>
</organism>
<proteinExistence type="inferred from homology"/>
<keyword evidence="5" id="KW-0479">Metal-binding</keyword>
<dbReference type="PRINTS" id="PR00502">
    <property type="entry name" value="NUDIXFAMILY"/>
</dbReference>
<evidence type="ECO:0000256" key="16">
    <source>
        <dbReference type="ARBA" id="ARBA00042798"/>
    </source>
</evidence>
<evidence type="ECO:0000256" key="7">
    <source>
        <dbReference type="ARBA" id="ARBA00022801"/>
    </source>
</evidence>
<dbReference type="PANTHER" id="PTHR47707:SF1">
    <property type="entry name" value="NUDIX HYDROLASE FAMILY PROTEIN"/>
    <property type="match status" value="1"/>
</dbReference>
<evidence type="ECO:0000256" key="2">
    <source>
        <dbReference type="ARBA" id="ARBA00005582"/>
    </source>
</evidence>
<comment type="catalytic activity">
    <reaction evidence="10">
        <text>8-oxo-dGTP + H2O = 8-oxo-dGMP + diphosphate + H(+)</text>
        <dbReference type="Rhea" id="RHEA:31575"/>
        <dbReference type="ChEBI" id="CHEBI:15377"/>
        <dbReference type="ChEBI" id="CHEBI:15378"/>
        <dbReference type="ChEBI" id="CHEBI:33019"/>
        <dbReference type="ChEBI" id="CHEBI:63224"/>
        <dbReference type="ChEBI" id="CHEBI:77896"/>
        <dbReference type="EC" id="3.6.1.55"/>
    </reaction>
</comment>
<dbReference type="InterPro" id="IPR047127">
    <property type="entry name" value="MutT-like"/>
</dbReference>
<evidence type="ECO:0000256" key="15">
    <source>
        <dbReference type="ARBA" id="ARBA00041979"/>
    </source>
</evidence>
<reference evidence="18 19" key="1">
    <citation type="submission" date="2019-10" db="EMBL/GenBank/DDBJ databases">
        <title>Genome sequence of Phaeocystidibacter marisrubri JCM30614 (type strain).</title>
        <authorList>
            <person name="Bowman J.P."/>
        </authorList>
    </citation>
    <scope>NUCLEOTIDE SEQUENCE [LARGE SCALE GENOMIC DNA]</scope>
    <source>
        <strain evidence="18 19">JCM 30614</strain>
    </source>
</reference>
<dbReference type="GO" id="GO:0006260">
    <property type="term" value="P:DNA replication"/>
    <property type="evidence" value="ECO:0007669"/>
    <property type="project" value="UniProtKB-KW"/>
</dbReference>
<dbReference type="PROSITE" id="PS51462">
    <property type="entry name" value="NUDIX"/>
    <property type="match status" value="1"/>
</dbReference>
<dbReference type="InterPro" id="IPR015797">
    <property type="entry name" value="NUDIX_hydrolase-like_dom_sf"/>
</dbReference>
<evidence type="ECO:0000256" key="11">
    <source>
        <dbReference type="ARBA" id="ARBA00036904"/>
    </source>
</evidence>
<evidence type="ECO:0000256" key="5">
    <source>
        <dbReference type="ARBA" id="ARBA00022723"/>
    </source>
</evidence>
<dbReference type="GO" id="GO:0044715">
    <property type="term" value="F:8-oxo-dGDP phosphatase activity"/>
    <property type="evidence" value="ECO:0007669"/>
    <property type="project" value="TreeGrafter"/>
</dbReference>
<evidence type="ECO:0000256" key="8">
    <source>
        <dbReference type="ARBA" id="ARBA00022842"/>
    </source>
</evidence>
<comment type="similarity">
    <text evidence="2">Belongs to the Nudix hydrolase family.</text>
</comment>
<dbReference type="InterPro" id="IPR020084">
    <property type="entry name" value="NUDIX_hydrolase_CS"/>
</dbReference>
<dbReference type="GO" id="GO:0008413">
    <property type="term" value="F:8-oxo-7,8-dihydroguanosine triphosphate pyrophosphatase activity"/>
    <property type="evidence" value="ECO:0007669"/>
    <property type="project" value="TreeGrafter"/>
</dbReference>
<comment type="catalytic activity">
    <reaction evidence="11">
        <text>8-oxo-GTP + H2O = 8-oxo-GMP + diphosphate + H(+)</text>
        <dbReference type="Rhea" id="RHEA:67616"/>
        <dbReference type="ChEBI" id="CHEBI:15377"/>
        <dbReference type="ChEBI" id="CHEBI:15378"/>
        <dbReference type="ChEBI" id="CHEBI:33019"/>
        <dbReference type="ChEBI" id="CHEBI:143553"/>
        <dbReference type="ChEBI" id="CHEBI:145694"/>
    </reaction>
</comment>
<keyword evidence="6" id="KW-0227">DNA damage</keyword>
<dbReference type="CDD" id="cd03425">
    <property type="entry name" value="NUDIX_MutT_NudA_like"/>
    <property type="match status" value="1"/>
</dbReference>
<dbReference type="InterPro" id="IPR029119">
    <property type="entry name" value="MutY_C"/>
</dbReference>
<evidence type="ECO:0000256" key="3">
    <source>
        <dbReference type="ARBA" id="ARBA00022457"/>
    </source>
</evidence>
<dbReference type="Gene3D" id="3.90.79.10">
    <property type="entry name" value="Nucleoside Triphosphate Pyrophosphohydrolase"/>
    <property type="match status" value="1"/>
</dbReference>
<evidence type="ECO:0000256" key="13">
    <source>
        <dbReference type="ARBA" id="ARBA00040794"/>
    </source>
</evidence>
<evidence type="ECO:0000256" key="12">
    <source>
        <dbReference type="ARBA" id="ARBA00038905"/>
    </source>
</evidence>
<accession>A0A6L3ZFM7</accession>
<evidence type="ECO:0000256" key="6">
    <source>
        <dbReference type="ARBA" id="ARBA00022763"/>
    </source>
</evidence>
<dbReference type="PROSITE" id="PS00893">
    <property type="entry name" value="NUDIX_BOX"/>
    <property type="match status" value="1"/>
</dbReference>
<evidence type="ECO:0000256" key="14">
    <source>
        <dbReference type="ARBA" id="ARBA00041592"/>
    </source>
</evidence>
<evidence type="ECO:0000256" key="1">
    <source>
        <dbReference type="ARBA" id="ARBA00001946"/>
    </source>
</evidence>
<dbReference type="AlphaFoldDB" id="A0A6L3ZFM7"/>
<name>A0A6L3ZFM7_9FLAO</name>
<keyword evidence="7 18" id="KW-0378">Hydrolase</keyword>
<keyword evidence="4" id="KW-0235">DNA replication</keyword>
<dbReference type="InterPro" id="IPR000086">
    <property type="entry name" value="NUDIX_hydrolase_dom"/>
</dbReference>
<dbReference type="InterPro" id="IPR020476">
    <property type="entry name" value="Nudix_hydrolase"/>
</dbReference>
<dbReference type="GO" id="GO:0044716">
    <property type="term" value="F:8-oxo-GDP phosphatase activity"/>
    <property type="evidence" value="ECO:0007669"/>
    <property type="project" value="TreeGrafter"/>
</dbReference>
<dbReference type="SUPFAM" id="SSF55811">
    <property type="entry name" value="Nudix"/>
    <property type="match status" value="1"/>
</dbReference>
<evidence type="ECO:0000313" key="19">
    <source>
        <dbReference type="Proteomes" id="UP000484164"/>
    </source>
</evidence>
<comment type="caution">
    <text evidence="18">The sequence shown here is derived from an EMBL/GenBank/DDBJ whole genome shotgun (WGS) entry which is preliminary data.</text>
</comment>
<dbReference type="GO" id="GO:0006281">
    <property type="term" value="P:DNA repair"/>
    <property type="evidence" value="ECO:0007669"/>
    <property type="project" value="UniProtKB-KW"/>
</dbReference>
<dbReference type="Proteomes" id="UP000484164">
    <property type="component" value="Unassembled WGS sequence"/>
</dbReference>
<sequence>MPFQSVRFAERIFPFTTTMAIEVVCAFIFKDDHIWMGRRPDHKHMGGKWEFPGGKIDDGEDAETALKRELIEELGIEISIREVVAEVTHEYPNKIIHLRAFRVSSKEDPKLIEHTEGQWIPINTSDYLDWASADIDLWQTFHRARRAQ</sequence>
<dbReference type="EMBL" id="WBVQ01000002">
    <property type="protein sequence ID" value="KAB2816466.1"/>
    <property type="molecule type" value="Genomic_DNA"/>
</dbReference>
<keyword evidence="19" id="KW-1185">Reference proteome</keyword>
<evidence type="ECO:0000256" key="9">
    <source>
        <dbReference type="ARBA" id="ARBA00023204"/>
    </source>
</evidence>
<dbReference type="EC" id="3.6.1.55" evidence="12"/>
<keyword evidence="9" id="KW-0234">DNA repair</keyword>
<evidence type="ECO:0000256" key="10">
    <source>
        <dbReference type="ARBA" id="ARBA00035861"/>
    </source>
</evidence>
<evidence type="ECO:0000256" key="4">
    <source>
        <dbReference type="ARBA" id="ARBA00022705"/>
    </source>
</evidence>
<dbReference type="Pfam" id="PF14815">
    <property type="entry name" value="NUDIX_4"/>
    <property type="match status" value="1"/>
</dbReference>
<feature type="domain" description="Nudix hydrolase" evidence="17">
    <location>
        <begin position="19"/>
        <end position="143"/>
    </location>
</feature>
<dbReference type="OrthoDB" id="9810648at2"/>
<keyword evidence="8" id="KW-0460">Magnesium</keyword>
<keyword evidence="3" id="KW-0515">Mutator protein</keyword>
<protein>
    <recommendedName>
        <fullName evidence="13">8-oxo-dGTP diphosphatase</fullName>
        <ecNumber evidence="12">3.6.1.55</ecNumber>
    </recommendedName>
    <alternativeName>
        <fullName evidence="16">7,8-dihydro-8-oxoguanine-triphosphatase</fullName>
    </alternativeName>
    <alternativeName>
        <fullName evidence="15">Mutator protein MutT</fullName>
    </alternativeName>
    <alternativeName>
        <fullName evidence="14">dGTP pyrophosphohydrolase</fullName>
    </alternativeName>
</protein>
<evidence type="ECO:0000259" key="17">
    <source>
        <dbReference type="PROSITE" id="PS51462"/>
    </source>
</evidence>